<comment type="caution">
    <text evidence="3">The sequence shown here is derived from an EMBL/GenBank/DDBJ whole genome shotgun (WGS) entry which is preliminary data.</text>
</comment>
<keyword evidence="1" id="KW-0732">Signal</keyword>
<reference evidence="3 4" key="1">
    <citation type="submission" date="2024-06" db="EMBL/GenBank/DDBJ databases">
        <title>Genomic Encyclopedia of Type Strains, Phase IV (KMG-IV): sequencing the most valuable type-strain genomes for metagenomic binning, comparative biology and taxonomic classification.</title>
        <authorList>
            <person name="Goeker M."/>
        </authorList>
    </citation>
    <scope>NUCLEOTIDE SEQUENCE [LARGE SCALE GENOMIC DNA]</scope>
    <source>
        <strain evidence="3 4">DSM 100124</strain>
    </source>
</reference>
<evidence type="ECO:0000313" key="4">
    <source>
        <dbReference type="Proteomes" id="UP001549097"/>
    </source>
</evidence>
<protein>
    <recommendedName>
        <fullName evidence="2">SLH domain-containing protein</fullName>
    </recommendedName>
</protein>
<accession>A0ABV2LFW7</accession>
<feature type="domain" description="SLH" evidence="2">
    <location>
        <begin position="30"/>
        <end position="97"/>
    </location>
</feature>
<name>A0ABV2LFW7_9BACL</name>
<dbReference type="Proteomes" id="UP001549097">
    <property type="component" value="Unassembled WGS sequence"/>
</dbReference>
<keyword evidence="4" id="KW-1185">Reference proteome</keyword>
<organism evidence="3 4">
    <name type="scientific">Fictibacillus halophilus</name>
    <dbReference type="NCBI Taxonomy" id="1610490"/>
    <lineage>
        <taxon>Bacteria</taxon>
        <taxon>Bacillati</taxon>
        <taxon>Bacillota</taxon>
        <taxon>Bacilli</taxon>
        <taxon>Bacillales</taxon>
        <taxon>Fictibacillaceae</taxon>
        <taxon>Fictibacillus</taxon>
    </lineage>
</organism>
<sequence>MKKFIGGLVSAAILAGTIASPVKAEYKDPWDNYYPDDTWDTWAETEMLDLLQADILRGQKEYNRKQGIVYLYLKPNNTISRAEFVAMIVRALELETTKTGTAFTDTKGHWAQNDINTASALGVVSGKTATTFDPNGKITRAEISSILVRAFDPTVDFTKGTAKTFADLKSNHWAYNHIRQANQVEIVGGTSPTQVSPDTNATRAEAAVMIRRALWKEEVGLPQAGALTTLVLQNEKDGMAAFNEQDLDKLTMLNDKNHYGLVHAMMGQFLGLGYEEEIPEDEEPVEGEEEFFYEEKQELISEPKLTLVSSSTRFAKVNVENFIVKYTITYYDEELKKNVTDTYEEDLSSMYHLIKRDDSWKVYSTDYLTGVLYDTYFEEEQE</sequence>
<dbReference type="InterPro" id="IPR001119">
    <property type="entry name" value="SLH_dom"/>
</dbReference>
<feature type="signal peptide" evidence="1">
    <location>
        <begin position="1"/>
        <end position="24"/>
    </location>
</feature>
<feature type="domain" description="SLH" evidence="2">
    <location>
        <begin position="162"/>
        <end position="224"/>
    </location>
</feature>
<dbReference type="PROSITE" id="PS51272">
    <property type="entry name" value="SLH"/>
    <property type="match status" value="3"/>
</dbReference>
<dbReference type="EMBL" id="JBEPMP010000001">
    <property type="protein sequence ID" value="MET3726984.1"/>
    <property type="molecule type" value="Genomic_DNA"/>
</dbReference>
<dbReference type="Pfam" id="PF00395">
    <property type="entry name" value="SLH"/>
    <property type="match status" value="2"/>
</dbReference>
<evidence type="ECO:0000313" key="3">
    <source>
        <dbReference type="EMBL" id="MET3726984.1"/>
    </source>
</evidence>
<feature type="chain" id="PRO_5046868676" description="SLH domain-containing protein" evidence="1">
    <location>
        <begin position="25"/>
        <end position="382"/>
    </location>
</feature>
<dbReference type="PANTHER" id="PTHR43308">
    <property type="entry name" value="OUTER MEMBRANE PROTEIN ALPHA-RELATED"/>
    <property type="match status" value="1"/>
</dbReference>
<dbReference type="InterPro" id="IPR051465">
    <property type="entry name" value="Cell_Envelope_Struct_Comp"/>
</dbReference>
<evidence type="ECO:0000256" key="1">
    <source>
        <dbReference type="SAM" id="SignalP"/>
    </source>
</evidence>
<dbReference type="RefSeq" id="WP_198768416.1">
    <property type="nucleotide sequence ID" value="NZ_JAEACF010000001.1"/>
</dbReference>
<feature type="domain" description="SLH" evidence="2">
    <location>
        <begin position="98"/>
        <end position="161"/>
    </location>
</feature>
<gene>
    <name evidence="3" type="ORF">ABID52_000565</name>
</gene>
<dbReference type="PANTHER" id="PTHR43308:SF5">
    <property type="entry name" value="S-LAYER PROTEIN _ PEPTIDOGLYCAN ENDO-BETA-N-ACETYLGLUCOSAMINIDASE"/>
    <property type="match status" value="1"/>
</dbReference>
<evidence type="ECO:0000259" key="2">
    <source>
        <dbReference type="PROSITE" id="PS51272"/>
    </source>
</evidence>
<proteinExistence type="predicted"/>